<dbReference type="GO" id="GO:0006355">
    <property type="term" value="P:regulation of DNA-templated transcription"/>
    <property type="evidence" value="ECO:0007669"/>
    <property type="project" value="InterPro"/>
</dbReference>
<keyword evidence="2" id="KW-1185">Reference proteome</keyword>
<dbReference type="Pfam" id="PF04221">
    <property type="entry name" value="RelB"/>
    <property type="match status" value="1"/>
</dbReference>
<dbReference type="Gene3D" id="1.10.1220.10">
    <property type="entry name" value="Met repressor-like"/>
    <property type="match status" value="1"/>
</dbReference>
<dbReference type="RefSeq" id="WP_169171085.1">
    <property type="nucleotide sequence ID" value="NZ_JAAIII010000001.1"/>
</dbReference>
<dbReference type="AlphaFoldDB" id="A0A7Y0EML6"/>
<dbReference type="InterPro" id="IPR013321">
    <property type="entry name" value="Arc_rbn_hlx_hlx"/>
</dbReference>
<proteinExistence type="predicted"/>
<gene>
    <name evidence="1" type="ORF">G1C95_0209</name>
</gene>
<reference evidence="1 2" key="1">
    <citation type="submission" date="2020-02" db="EMBL/GenBank/DDBJ databases">
        <title>Characterization of phylogenetic diversity of novel bifidobacterial species isolated in Czech ZOOs.</title>
        <authorList>
            <person name="Lugli G.A."/>
            <person name="Vera N.B."/>
            <person name="Ventura M."/>
        </authorList>
    </citation>
    <scope>NUCLEOTIDE SEQUENCE [LARGE SCALE GENOMIC DNA]</scope>
    <source>
        <strain evidence="1 2">DSM 109957</strain>
    </source>
</reference>
<organism evidence="1 2">
    <name type="scientific">Bifidobacterium oedipodis</name>
    <dbReference type="NCBI Taxonomy" id="2675322"/>
    <lineage>
        <taxon>Bacteria</taxon>
        <taxon>Bacillati</taxon>
        <taxon>Actinomycetota</taxon>
        <taxon>Actinomycetes</taxon>
        <taxon>Bifidobacteriales</taxon>
        <taxon>Bifidobacteriaceae</taxon>
        <taxon>Bifidobacterium</taxon>
    </lineage>
</organism>
<evidence type="ECO:0000313" key="2">
    <source>
        <dbReference type="Proteomes" id="UP000532194"/>
    </source>
</evidence>
<dbReference type="InterPro" id="IPR007337">
    <property type="entry name" value="RelB/DinJ"/>
</dbReference>
<comment type="caution">
    <text evidence="1">The sequence shown here is derived from an EMBL/GenBank/DDBJ whole genome shotgun (WGS) entry which is preliminary data.</text>
</comment>
<dbReference type="Proteomes" id="UP000532194">
    <property type="component" value="Unassembled WGS sequence"/>
</dbReference>
<evidence type="ECO:0000313" key="1">
    <source>
        <dbReference type="EMBL" id="NMM93024.1"/>
    </source>
</evidence>
<dbReference type="EMBL" id="JAAIII010000001">
    <property type="protein sequence ID" value="NMM93024.1"/>
    <property type="molecule type" value="Genomic_DNA"/>
</dbReference>
<protein>
    <submittedName>
        <fullName evidence="1">Damage-inducible protein J</fullName>
    </submittedName>
</protein>
<name>A0A7Y0EML6_9BIFI</name>
<sequence>MATMQMNVRLDAELKQRGDKVLSEKGISPSAAVRSLWEYLDRNRDLPEFMTRSETNRAERKRLIACAAGRATRELLDANIIDNASFGVDYLSNETLQNLMYDERADEYIRHQGAEE</sequence>
<accession>A0A7Y0EML6</accession>